<comment type="caution">
    <text evidence="2">The sequence shown here is derived from an EMBL/GenBank/DDBJ whole genome shotgun (WGS) entry which is preliminary data.</text>
</comment>
<keyword evidence="3" id="KW-1185">Reference proteome</keyword>
<organism evidence="2 3">
    <name type="scientific">Pseudonocardia xishanensis</name>
    <dbReference type="NCBI Taxonomy" id="630995"/>
    <lineage>
        <taxon>Bacteria</taxon>
        <taxon>Bacillati</taxon>
        <taxon>Actinomycetota</taxon>
        <taxon>Actinomycetes</taxon>
        <taxon>Pseudonocardiales</taxon>
        <taxon>Pseudonocardiaceae</taxon>
        <taxon>Pseudonocardia</taxon>
    </lineage>
</organism>
<name>A0ABP8S1B2_9PSEU</name>
<gene>
    <name evidence="2" type="ORF">GCM10023175_62940</name>
</gene>
<sequence length="100" mass="9961">MGDGAVGDGEVGERPLLDDPPVAGAVGAVVEVDAAAGAWASTTAASAVAATPHAAVQPVARATRRSPLSRAATRGSGSVELMGPVDRRFLGGSWERGRRA</sequence>
<feature type="region of interest" description="Disordered" evidence="1">
    <location>
        <begin position="1"/>
        <end position="21"/>
    </location>
</feature>
<evidence type="ECO:0000313" key="3">
    <source>
        <dbReference type="Proteomes" id="UP001501598"/>
    </source>
</evidence>
<evidence type="ECO:0000256" key="1">
    <source>
        <dbReference type="SAM" id="MobiDB-lite"/>
    </source>
</evidence>
<protein>
    <submittedName>
        <fullName evidence="2">Uncharacterized protein</fullName>
    </submittedName>
</protein>
<accession>A0ABP8S1B2</accession>
<reference evidence="3" key="1">
    <citation type="journal article" date="2019" name="Int. J. Syst. Evol. Microbiol.">
        <title>The Global Catalogue of Microorganisms (GCM) 10K type strain sequencing project: providing services to taxonomists for standard genome sequencing and annotation.</title>
        <authorList>
            <consortium name="The Broad Institute Genomics Platform"/>
            <consortium name="The Broad Institute Genome Sequencing Center for Infectious Disease"/>
            <person name="Wu L."/>
            <person name="Ma J."/>
        </authorList>
    </citation>
    <scope>NUCLEOTIDE SEQUENCE [LARGE SCALE GENOMIC DNA]</scope>
    <source>
        <strain evidence="3">JCM 17906</strain>
    </source>
</reference>
<feature type="region of interest" description="Disordered" evidence="1">
    <location>
        <begin position="58"/>
        <end position="79"/>
    </location>
</feature>
<evidence type="ECO:0000313" key="2">
    <source>
        <dbReference type="EMBL" id="GAA4557812.1"/>
    </source>
</evidence>
<dbReference type="EMBL" id="BAABGT010000104">
    <property type="protein sequence ID" value="GAA4557812.1"/>
    <property type="molecule type" value="Genomic_DNA"/>
</dbReference>
<proteinExistence type="predicted"/>
<dbReference type="Proteomes" id="UP001501598">
    <property type="component" value="Unassembled WGS sequence"/>
</dbReference>